<dbReference type="CDD" id="cd02440">
    <property type="entry name" value="AdoMet_MTases"/>
    <property type="match status" value="1"/>
</dbReference>
<reference evidence="5 6" key="1">
    <citation type="submission" date="2018-10" db="EMBL/GenBank/DDBJ databases">
        <title>Cohnella sp. M2MS4P-1, whole genome shotgun sequence.</title>
        <authorList>
            <person name="Tuo L."/>
        </authorList>
    </citation>
    <scope>NUCLEOTIDE SEQUENCE [LARGE SCALE GENOMIC DNA]</scope>
    <source>
        <strain evidence="5 6">M2MS4P-1</strain>
    </source>
</reference>
<evidence type="ECO:0000256" key="2">
    <source>
        <dbReference type="ARBA" id="ARBA00022679"/>
    </source>
</evidence>
<keyword evidence="3" id="KW-0949">S-adenosyl-L-methionine</keyword>
<evidence type="ECO:0000256" key="3">
    <source>
        <dbReference type="ARBA" id="ARBA00022691"/>
    </source>
</evidence>
<dbReference type="InterPro" id="IPR020598">
    <property type="entry name" value="rRNA_Ade_methylase_Trfase_N"/>
</dbReference>
<dbReference type="Proteomes" id="UP000282076">
    <property type="component" value="Unassembled WGS sequence"/>
</dbReference>
<keyword evidence="6" id="KW-1185">Reference proteome</keyword>
<accession>A0A494Y8B3</accession>
<keyword evidence="2 5" id="KW-0808">Transferase</keyword>
<gene>
    <name evidence="5" type="ORF">D7Z26_05825</name>
</gene>
<comment type="caution">
    <text evidence="5">The sequence shown here is derived from an EMBL/GenBank/DDBJ whole genome shotgun (WGS) entry which is preliminary data.</text>
</comment>
<evidence type="ECO:0000313" key="5">
    <source>
        <dbReference type="EMBL" id="RKP56162.1"/>
    </source>
</evidence>
<dbReference type="AlphaFoldDB" id="A0A494Y8B3"/>
<dbReference type="SUPFAM" id="SSF53335">
    <property type="entry name" value="S-adenosyl-L-methionine-dependent methyltransferases"/>
    <property type="match status" value="1"/>
</dbReference>
<dbReference type="Pfam" id="PF13649">
    <property type="entry name" value="Methyltransf_25"/>
    <property type="match status" value="1"/>
</dbReference>
<dbReference type="GO" id="GO:0000179">
    <property type="term" value="F:rRNA (adenine-N6,N6-)-dimethyltransferase activity"/>
    <property type="evidence" value="ECO:0007669"/>
    <property type="project" value="InterPro"/>
</dbReference>
<organism evidence="5 6">
    <name type="scientific">Cohnella endophytica</name>
    <dbReference type="NCBI Taxonomy" id="2419778"/>
    <lineage>
        <taxon>Bacteria</taxon>
        <taxon>Bacillati</taxon>
        <taxon>Bacillota</taxon>
        <taxon>Bacilli</taxon>
        <taxon>Bacillales</taxon>
        <taxon>Paenibacillaceae</taxon>
        <taxon>Cohnella</taxon>
    </lineage>
</organism>
<feature type="domain" description="Ribosomal RNA adenine methylase transferase N-terminal" evidence="4">
    <location>
        <begin position="29"/>
        <end position="185"/>
    </location>
</feature>
<keyword evidence="1 5" id="KW-0489">Methyltransferase</keyword>
<dbReference type="OrthoDB" id="9805585at2"/>
<dbReference type="Gene3D" id="3.40.50.150">
    <property type="entry name" value="Vaccinia Virus protein VP39"/>
    <property type="match status" value="1"/>
</dbReference>
<evidence type="ECO:0000256" key="1">
    <source>
        <dbReference type="ARBA" id="ARBA00022603"/>
    </source>
</evidence>
<evidence type="ECO:0000313" key="6">
    <source>
        <dbReference type="Proteomes" id="UP000282076"/>
    </source>
</evidence>
<proteinExistence type="predicted"/>
<sequence length="185" mass="20944">MSEESRLFLRRFLRRPKQIGSIVPSSGYLSRRMVSAIPWHRVGTIAELGAGTGAITGEIARMAVSTAKVFVFEKDAKMRQRLKRMYPEFICGANVTNLSLLLEAYGLSGGLDCIVSGLPFYNFSEPVREMLLGHIFEALKPGGLFVAFQYSLQMRKPLSRKFEIERIDFVPLNFPPAFVYVCRKR</sequence>
<name>A0A494Y8B3_9BACL</name>
<dbReference type="InterPro" id="IPR029063">
    <property type="entry name" value="SAM-dependent_MTases_sf"/>
</dbReference>
<protein>
    <submittedName>
        <fullName evidence="5">Methyltransferase domain-containing protein</fullName>
    </submittedName>
</protein>
<dbReference type="InterPro" id="IPR041698">
    <property type="entry name" value="Methyltransf_25"/>
</dbReference>
<dbReference type="EMBL" id="RBZM01000003">
    <property type="protein sequence ID" value="RKP56162.1"/>
    <property type="molecule type" value="Genomic_DNA"/>
</dbReference>
<dbReference type="SMART" id="SM00650">
    <property type="entry name" value="rADc"/>
    <property type="match status" value="1"/>
</dbReference>
<evidence type="ECO:0000259" key="4">
    <source>
        <dbReference type="SMART" id="SM00650"/>
    </source>
</evidence>